<accession>A0A1H9VKM7</accession>
<dbReference type="InterPro" id="IPR013785">
    <property type="entry name" value="Aldolase_TIM"/>
</dbReference>
<dbReference type="GO" id="GO:0004789">
    <property type="term" value="F:thiamine-phosphate diphosphorylase activity"/>
    <property type="evidence" value="ECO:0007669"/>
    <property type="project" value="TreeGrafter"/>
</dbReference>
<comment type="pathway">
    <text evidence="1">Cofactor biosynthesis; thiamine diphosphate biosynthesis.</text>
</comment>
<keyword evidence="5" id="KW-1185">Reference proteome</keyword>
<dbReference type="GO" id="GO:0009228">
    <property type="term" value="P:thiamine biosynthetic process"/>
    <property type="evidence" value="ECO:0007669"/>
    <property type="project" value="UniProtKB-KW"/>
</dbReference>
<keyword evidence="2" id="KW-0784">Thiamine biosynthesis</keyword>
<dbReference type="STRING" id="390241.SAMN04488023_14439"/>
<evidence type="ECO:0000256" key="2">
    <source>
        <dbReference type="ARBA" id="ARBA00022977"/>
    </source>
</evidence>
<evidence type="ECO:0000313" key="5">
    <source>
        <dbReference type="Proteomes" id="UP000199572"/>
    </source>
</evidence>
<dbReference type="SUPFAM" id="SSF51391">
    <property type="entry name" value="Thiamin phosphate synthase"/>
    <property type="match status" value="1"/>
</dbReference>
<evidence type="ECO:0000256" key="1">
    <source>
        <dbReference type="ARBA" id="ARBA00004948"/>
    </source>
</evidence>
<reference evidence="5" key="1">
    <citation type="submission" date="2016-10" db="EMBL/GenBank/DDBJ databases">
        <authorList>
            <person name="Varghese N."/>
            <person name="Submissions S."/>
        </authorList>
    </citation>
    <scope>NUCLEOTIDE SEQUENCE [LARGE SCALE GENOMIC DNA]</scope>
    <source>
        <strain evidence="5">DSM 18610</strain>
    </source>
</reference>
<dbReference type="Pfam" id="PF02581">
    <property type="entry name" value="TMP-TENI"/>
    <property type="match status" value="1"/>
</dbReference>
<sequence>MKLIVISNPIAYKGEKQIVNQLFDEGLEIYHLRKEKVSRDDYSKYIEAINPKYHHKIALHQYHELAVNYGINRFHYPEYERTKQLFIKAENGIYSTSIHQLAKLKEVKAFSYTFFSPVFNSLSKTGYMGLVDEHFKLDKTNDDPVIVALGGISAQNIKQVADMGFDGAAVLGALWNDPSNALNTFKLLQKELETNEFQ</sequence>
<dbReference type="AlphaFoldDB" id="A0A1H9VKM7"/>
<evidence type="ECO:0000313" key="4">
    <source>
        <dbReference type="EMBL" id="SES22326.1"/>
    </source>
</evidence>
<feature type="domain" description="Thiamine phosphate synthase/TenI" evidence="3">
    <location>
        <begin position="13"/>
        <end position="173"/>
    </location>
</feature>
<gene>
    <name evidence="4" type="ORF">SAMN04488023_14439</name>
</gene>
<organism evidence="4 5">
    <name type="scientific">Pedobacter rhizosphaerae</name>
    <dbReference type="NCBI Taxonomy" id="390241"/>
    <lineage>
        <taxon>Bacteria</taxon>
        <taxon>Pseudomonadati</taxon>
        <taxon>Bacteroidota</taxon>
        <taxon>Sphingobacteriia</taxon>
        <taxon>Sphingobacteriales</taxon>
        <taxon>Sphingobacteriaceae</taxon>
        <taxon>Pedobacter</taxon>
    </lineage>
</organism>
<dbReference type="Proteomes" id="UP000199572">
    <property type="component" value="Unassembled WGS sequence"/>
</dbReference>
<proteinExistence type="predicted"/>
<dbReference type="CDD" id="cd00564">
    <property type="entry name" value="TMP_TenI"/>
    <property type="match status" value="1"/>
</dbReference>
<dbReference type="EMBL" id="FOGG01000044">
    <property type="protein sequence ID" value="SES22326.1"/>
    <property type="molecule type" value="Genomic_DNA"/>
</dbReference>
<dbReference type="InterPro" id="IPR036206">
    <property type="entry name" value="ThiamineP_synth_sf"/>
</dbReference>
<dbReference type="Gene3D" id="3.20.20.70">
    <property type="entry name" value="Aldolase class I"/>
    <property type="match status" value="1"/>
</dbReference>
<evidence type="ECO:0000259" key="3">
    <source>
        <dbReference type="Pfam" id="PF02581"/>
    </source>
</evidence>
<name>A0A1H9VKM7_9SPHI</name>
<dbReference type="OrthoDB" id="194683at2"/>
<protein>
    <submittedName>
        <fullName evidence="4">Thiamine-phosphate pyrophosphorylase</fullName>
    </submittedName>
</protein>
<dbReference type="PANTHER" id="PTHR20857">
    <property type="entry name" value="THIAMINE-PHOSPHATE PYROPHOSPHORYLASE"/>
    <property type="match status" value="1"/>
</dbReference>
<dbReference type="GO" id="GO:0005737">
    <property type="term" value="C:cytoplasm"/>
    <property type="evidence" value="ECO:0007669"/>
    <property type="project" value="TreeGrafter"/>
</dbReference>
<dbReference type="RefSeq" id="WP_090888895.1">
    <property type="nucleotide sequence ID" value="NZ_FOGG01000044.1"/>
</dbReference>
<dbReference type="PANTHER" id="PTHR20857:SF15">
    <property type="entry name" value="THIAMINE-PHOSPHATE SYNTHASE"/>
    <property type="match status" value="1"/>
</dbReference>
<dbReference type="InterPro" id="IPR022998">
    <property type="entry name" value="ThiamineP_synth_TenI"/>
</dbReference>